<dbReference type="EMBL" id="JANIID010000021">
    <property type="protein sequence ID" value="MCQ8772472.1"/>
    <property type="molecule type" value="Genomic_DNA"/>
</dbReference>
<reference evidence="1" key="1">
    <citation type="submission" date="2022-06" db="EMBL/GenBank/DDBJ databases">
        <title>WGS of actinobacteria.</title>
        <authorList>
            <person name="Thawai C."/>
        </authorList>
    </citation>
    <scope>NUCLEOTIDE SEQUENCE</scope>
    <source>
        <strain evidence="1">AA8</strain>
    </source>
</reference>
<dbReference type="Proteomes" id="UP001142374">
    <property type="component" value="Unassembled WGS sequence"/>
</dbReference>
<protein>
    <submittedName>
        <fullName evidence="1">Uncharacterized protein</fullName>
    </submittedName>
</protein>
<evidence type="ECO:0000313" key="2">
    <source>
        <dbReference type="Proteomes" id="UP001142374"/>
    </source>
</evidence>
<organism evidence="1 2">
    <name type="scientific">Streptomyces telluris</name>
    <dbReference type="NCBI Taxonomy" id="2720021"/>
    <lineage>
        <taxon>Bacteria</taxon>
        <taxon>Bacillati</taxon>
        <taxon>Actinomycetota</taxon>
        <taxon>Actinomycetes</taxon>
        <taxon>Kitasatosporales</taxon>
        <taxon>Streptomycetaceae</taxon>
        <taxon>Streptomyces</taxon>
    </lineage>
</organism>
<dbReference type="RefSeq" id="WP_256791002.1">
    <property type="nucleotide sequence ID" value="NZ_JANIID010000021.1"/>
</dbReference>
<comment type="caution">
    <text evidence="1">The sequence shown here is derived from an EMBL/GenBank/DDBJ whole genome shotgun (WGS) entry which is preliminary data.</text>
</comment>
<name>A0A9X2LJM2_9ACTN</name>
<evidence type="ECO:0000313" key="1">
    <source>
        <dbReference type="EMBL" id="MCQ8772472.1"/>
    </source>
</evidence>
<dbReference type="AlphaFoldDB" id="A0A9X2LJM2"/>
<keyword evidence="2" id="KW-1185">Reference proteome</keyword>
<accession>A0A9X2LJM2</accession>
<sequence>MPGYEGIPDIRSAYEDERRGGGCFRPVSCLSGCLGVNLLLLILAAGCEMISGTGEGSSGRAEIIKTSGLDTCVIRLEPKSYREPYRVASDAVLSRCRQNIGRQVTVRFDSSWHITRIEPVT</sequence>
<gene>
    <name evidence="1" type="ORF">NQU55_22265</name>
</gene>
<proteinExistence type="predicted"/>